<evidence type="ECO:0000256" key="2">
    <source>
        <dbReference type="SAM" id="Phobius"/>
    </source>
</evidence>
<feature type="region of interest" description="Disordered" evidence="1">
    <location>
        <begin position="165"/>
        <end position="188"/>
    </location>
</feature>
<feature type="region of interest" description="Disordered" evidence="1">
    <location>
        <begin position="229"/>
        <end position="248"/>
    </location>
</feature>
<dbReference type="InterPro" id="IPR045884">
    <property type="entry name" value="At5g59350-like"/>
</dbReference>
<evidence type="ECO:0000256" key="1">
    <source>
        <dbReference type="SAM" id="MobiDB-lite"/>
    </source>
</evidence>
<keyword evidence="2" id="KW-0812">Transmembrane</keyword>
<evidence type="ECO:0000313" key="3">
    <source>
        <dbReference type="EMBL" id="GFS37894.1"/>
    </source>
</evidence>
<dbReference type="AlphaFoldDB" id="A0A7J0DNP1"/>
<dbReference type="PANTHER" id="PTHR34054:SF16">
    <property type="entry name" value="MEMBRANE LIPOPROTEIN"/>
    <property type="match status" value="1"/>
</dbReference>
<proteinExistence type="predicted"/>
<reference evidence="4" key="1">
    <citation type="submission" date="2019-07" db="EMBL/GenBank/DDBJ databases">
        <title>De Novo Assembly of kiwifruit Actinidia rufa.</title>
        <authorList>
            <person name="Sugita-Konishi S."/>
            <person name="Sato K."/>
            <person name="Mori E."/>
            <person name="Abe Y."/>
            <person name="Kisaki G."/>
            <person name="Hamano K."/>
            <person name="Suezawa K."/>
            <person name="Otani M."/>
            <person name="Fukuda T."/>
            <person name="Manabe T."/>
            <person name="Gomi K."/>
            <person name="Tabuchi M."/>
            <person name="Akimitsu K."/>
            <person name="Kataoka I."/>
        </authorList>
    </citation>
    <scope>NUCLEOTIDE SEQUENCE [LARGE SCALE GENOMIC DNA]</scope>
    <source>
        <strain evidence="4">cv. Fuchu</strain>
    </source>
</reference>
<keyword evidence="4" id="KW-1185">Reference proteome</keyword>
<dbReference type="OrthoDB" id="1707227at2759"/>
<protein>
    <submittedName>
        <fullName evidence="3">Uncharacterized protein</fullName>
    </submittedName>
</protein>
<dbReference type="Proteomes" id="UP000585474">
    <property type="component" value="Unassembled WGS sequence"/>
</dbReference>
<dbReference type="EMBL" id="BJWL01000293">
    <property type="protein sequence ID" value="GFS37894.1"/>
    <property type="molecule type" value="Genomic_DNA"/>
</dbReference>
<gene>
    <name evidence="3" type="ORF">Acr_00g0054650</name>
</gene>
<accession>A0A7J0DNP1</accession>
<keyword evidence="2" id="KW-0472">Membrane</keyword>
<dbReference type="PANTHER" id="PTHR34054">
    <property type="entry name" value="EXPRESSED PROTEIN"/>
    <property type="match status" value="1"/>
</dbReference>
<sequence>MATFEMFGNEKRRWWRGSGEEEIGDPCKDGGGDKAVGRWVCEDGYGGKDCRRCVYGYLGRMHRLDGVIGIGKFEENSCRVISEGLQTIFVFFKPKMACFSDLGIGLSFVFGCILLGLVGELYYLLWWKKKFSSTSRGIEDHHHFPNYVKFVPNLFCWKKPNSTTQTQQVTDPEANGSDPDPDPELGSAKEDVVCKGYGEEGVASELMRLHNLCGPPRFLFTISEETKEDLESNDGRSRKGSRTRSLSDFFAC</sequence>
<name>A0A7J0DNP1_9ERIC</name>
<evidence type="ECO:0000313" key="4">
    <source>
        <dbReference type="Proteomes" id="UP000585474"/>
    </source>
</evidence>
<feature type="transmembrane region" description="Helical" evidence="2">
    <location>
        <begin position="102"/>
        <end position="126"/>
    </location>
</feature>
<comment type="caution">
    <text evidence="3">The sequence shown here is derived from an EMBL/GenBank/DDBJ whole genome shotgun (WGS) entry which is preliminary data.</text>
</comment>
<organism evidence="3 4">
    <name type="scientific">Actinidia rufa</name>
    <dbReference type="NCBI Taxonomy" id="165716"/>
    <lineage>
        <taxon>Eukaryota</taxon>
        <taxon>Viridiplantae</taxon>
        <taxon>Streptophyta</taxon>
        <taxon>Embryophyta</taxon>
        <taxon>Tracheophyta</taxon>
        <taxon>Spermatophyta</taxon>
        <taxon>Magnoliopsida</taxon>
        <taxon>eudicotyledons</taxon>
        <taxon>Gunneridae</taxon>
        <taxon>Pentapetalae</taxon>
        <taxon>asterids</taxon>
        <taxon>Ericales</taxon>
        <taxon>Actinidiaceae</taxon>
        <taxon>Actinidia</taxon>
    </lineage>
</organism>
<keyword evidence="2" id="KW-1133">Transmembrane helix</keyword>